<dbReference type="Gene3D" id="3.40.50.11660">
    <property type="entry name" value="Glycosyl transferase family 10, C-terminal domain"/>
    <property type="match status" value="1"/>
</dbReference>
<evidence type="ECO:0000256" key="4">
    <source>
        <dbReference type="ARBA" id="ARBA00022676"/>
    </source>
</evidence>
<evidence type="ECO:0000259" key="13">
    <source>
        <dbReference type="Pfam" id="PF00852"/>
    </source>
</evidence>
<dbReference type="PANTHER" id="PTHR48438:SF1">
    <property type="entry name" value="ALPHA-(1,3)-FUCOSYLTRANSFERASE C-RELATED"/>
    <property type="match status" value="1"/>
</dbReference>
<dbReference type="InterPro" id="IPR055270">
    <property type="entry name" value="Glyco_tran_10_C"/>
</dbReference>
<accession>A0A131Z001</accession>
<evidence type="ECO:0000256" key="10">
    <source>
        <dbReference type="ARBA" id="ARBA00023136"/>
    </source>
</evidence>
<keyword evidence="11" id="KW-0325">Glycoprotein</keyword>
<organism evidence="15">
    <name type="scientific">Rhipicephalus appendiculatus</name>
    <name type="common">Brown ear tick</name>
    <dbReference type="NCBI Taxonomy" id="34631"/>
    <lineage>
        <taxon>Eukaryota</taxon>
        <taxon>Metazoa</taxon>
        <taxon>Ecdysozoa</taxon>
        <taxon>Arthropoda</taxon>
        <taxon>Chelicerata</taxon>
        <taxon>Arachnida</taxon>
        <taxon>Acari</taxon>
        <taxon>Parasitiformes</taxon>
        <taxon>Ixodida</taxon>
        <taxon>Ixodoidea</taxon>
        <taxon>Ixodidae</taxon>
        <taxon>Rhipicephalinae</taxon>
        <taxon>Rhipicephalus</taxon>
        <taxon>Rhipicephalus</taxon>
    </lineage>
</organism>
<keyword evidence="9 12" id="KW-0333">Golgi apparatus</keyword>
<dbReference type="EMBL" id="GEDV01004329">
    <property type="protein sequence ID" value="JAP84228.1"/>
    <property type="molecule type" value="Transcribed_RNA"/>
</dbReference>
<feature type="transmembrane region" description="Helical" evidence="12">
    <location>
        <begin position="48"/>
        <end position="68"/>
    </location>
</feature>
<dbReference type="FunFam" id="3.40.50.11660:FF:000004">
    <property type="entry name" value="Glycoprotein 3-alpha-L-fucosyltransferase A"/>
    <property type="match status" value="1"/>
</dbReference>
<dbReference type="SUPFAM" id="SSF53756">
    <property type="entry name" value="UDP-Glycosyltransferase/glycogen phosphorylase"/>
    <property type="match status" value="1"/>
</dbReference>
<feature type="domain" description="Fucosyltransferase C-terminal" evidence="13">
    <location>
        <begin position="320"/>
        <end position="484"/>
    </location>
</feature>
<keyword evidence="10 12" id="KW-0472">Membrane</keyword>
<keyword evidence="4 12" id="KW-0328">Glycosyltransferase</keyword>
<dbReference type="GO" id="GO:0032580">
    <property type="term" value="C:Golgi cisterna membrane"/>
    <property type="evidence" value="ECO:0007669"/>
    <property type="project" value="UniProtKB-SubCell"/>
</dbReference>
<evidence type="ECO:0000256" key="1">
    <source>
        <dbReference type="ARBA" id="ARBA00004447"/>
    </source>
</evidence>
<comment type="similarity">
    <text evidence="3 12">Belongs to the glycosyltransferase 10 family.</text>
</comment>
<dbReference type="InterPro" id="IPR038577">
    <property type="entry name" value="GT10-like_C_sf"/>
</dbReference>
<name>A0A131Z001_RHIAP</name>
<dbReference type="PANTHER" id="PTHR48438">
    <property type="entry name" value="ALPHA-(1,3)-FUCOSYLTRANSFERASE C-RELATED"/>
    <property type="match status" value="1"/>
</dbReference>
<comment type="subcellular location">
    <subcellularLocation>
        <location evidence="1 12">Golgi apparatus</location>
        <location evidence="1 12">Golgi stack membrane</location>
        <topology evidence="1 12">Single-pass type II membrane protein</topology>
    </subcellularLocation>
</comment>
<evidence type="ECO:0000256" key="9">
    <source>
        <dbReference type="ARBA" id="ARBA00023034"/>
    </source>
</evidence>
<reference evidence="15" key="1">
    <citation type="journal article" date="2016" name="Ticks Tick Borne Dis.">
        <title>De novo assembly and annotation of the salivary gland transcriptome of Rhipicephalus appendiculatus male and female ticks during blood feeding.</title>
        <authorList>
            <person name="de Castro M.H."/>
            <person name="de Klerk D."/>
            <person name="Pienaar R."/>
            <person name="Latif A.A."/>
            <person name="Rees D.J."/>
            <person name="Mans B.J."/>
        </authorList>
    </citation>
    <scope>NUCLEOTIDE SEQUENCE</scope>
    <source>
        <tissue evidence="15">Salivary glands</tissue>
    </source>
</reference>
<evidence type="ECO:0000256" key="3">
    <source>
        <dbReference type="ARBA" id="ARBA00008919"/>
    </source>
</evidence>
<protein>
    <recommendedName>
        <fullName evidence="12">Fucosyltransferase</fullName>
        <ecNumber evidence="12">2.4.1.-</ecNumber>
    </recommendedName>
</protein>
<sequence length="509" mass="59257">MPRRREPFLSVACCYTLRNRRAPASSFMAPLFRRGMLVCHAGSLRRWVVVAVVVSGAMLVAFQVHLAVKHTALPPWMTANLGQDGREGRKERAHRIMERQIFRDREEADHRHDDPASSLSSHKLPWFFTNGTEWPRPSSKLSKLRNVWPDPQSPHDDRIVAQLMYLPPGYKAQPKSINTTYKPYNDELQHPRNDSSMKTILLDGSWYDFLDGQALFLRDRCPVDQCRVYRGSPSSRDAESADAIIFKDGYVSGPEKRKDNQLWIVYLLENPLHTFIAEHSTGINLTATYRKDSDIVTPYERFVLFDPLVKTIKSNHDYRQNKTKMVAWFVSNCYASNSRLEYARKLGEYIQVDIYGQCGPLSCPRHQSEQCYQMLDMEYFFYLSFENANCKDYITEKFFNALRHNVVPVVMGASREEYRAAAPYNSYIHVDDFASPKELAEYLRLLSSNRSLYNEYFEWKGTGEFVNTYFWCRLCAMLHAPPRPADKQRRTSIREWWHDGACKTVNRSV</sequence>
<keyword evidence="5 12" id="KW-0808">Transferase</keyword>
<comment type="pathway">
    <text evidence="2">Protein modification; protein glycosylation.</text>
</comment>
<keyword evidence="8 12" id="KW-1133">Transmembrane helix</keyword>
<dbReference type="Pfam" id="PF17039">
    <property type="entry name" value="Glyco_tran_10_N"/>
    <property type="match status" value="1"/>
</dbReference>
<evidence type="ECO:0000259" key="14">
    <source>
        <dbReference type="Pfam" id="PF17039"/>
    </source>
</evidence>
<evidence type="ECO:0000256" key="7">
    <source>
        <dbReference type="ARBA" id="ARBA00022968"/>
    </source>
</evidence>
<evidence type="ECO:0000256" key="8">
    <source>
        <dbReference type="ARBA" id="ARBA00022989"/>
    </source>
</evidence>
<keyword evidence="6 12" id="KW-0812">Transmembrane</keyword>
<evidence type="ECO:0000256" key="11">
    <source>
        <dbReference type="ARBA" id="ARBA00023180"/>
    </source>
</evidence>
<evidence type="ECO:0000313" key="15">
    <source>
        <dbReference type="EMBL" id="JAP84228.1"/>
    </source>
</evidence>
<proteinExistence type="inferred from homology"/>
<evidence type="ECO:0000256" key="2">
    <source>
        <dbReference type="ARBA" id="ARBA00004922"/>
    </source>
</evidence>
<dbReference type="InterPro" id="IPR001503">
    <property type="entry name" value="Glyco_trans_10"/>
</dbReference>
<evidence type="ECO:0000256" key="12">
    <source>
        <dbReference type="RuleBase" id="RU003832"/>
    </source>
</evidence>
<evidence type="ECO:0000256" key="5">
    <source>
        <dbReference type="ARBA" id="ARBA00022679"/>
    </source>
</evidence>
<dbReference type="Pfam" id="PF00852">
    <property type="entry name" value="Glyco_transf_10"/>
    <property type="match status" value="1"/>
</dbReference>
<evidence type="ECO:0000256" key="6">
    <source>
        <dbReference type="ARBA" id="ARBA00022692"/>
    </source>
</evidence>
<dbReference type="UniPathway" id="UPA00378"/>
<dbReference type="InterPro" id="IPR031481">
    <property type="entry name" value="Glyco_tran_10_N"/>
</dbReference>
<feature type="domain" description="Fucosyltransferase N-terminal" evidence="14">
    <location>
        <begin position="213"/>
        <end position="299"/>
    </location>
</feature>
<keyword evidence="7" id="KW-0735">Signal-anchor</keyword>
<dbReference type="AlphaFoldDB" id="A0A131Z001"/>
<dbReference type="GO" id="GO:0008417">
    <property type="term" value="F:fucosyltransferase activity"/>
    <property type="evidence" value="ECO:0007669"/>
    <property type="project" value="InterPro"/>
</dbReference>
<dbReference type="EC" id="2.4.1.-" evidence="12"/>